<dbReference type="AlphaFoldDB" id="A0A081NYA8"/>
<gene>
    <name evidence="1" type="ORF">ET33_16530</name>
</gene>
<dbReference type="eggNOG" id="ENOG502ZAIZ">
    <property type="taxonomic scope" value="Bacteria"/>
</dbReference>
<dbReference type="RefSeq" id="WP_036688629.1">
    <property type="nucleotide sequence ID" value="NZ_FYEP01000001.1"/>
</dbReference>
<proteinExistence type="predicted"/>
<name>A0A081NYA8_9BACL</name>
<reference evidence="1 2" key="1">
    <citation type="submission" date="2014-06" db="EMBL/GenBank/DDBJ databases">
        <title>Draft genome sequence of Paenibacillus sp. MSt1.</title>
        <authorList>
            <person name="Aw Y.K."/>
            <person name="Ong K.S."/>
            <person name="Gan H.M."/>
            <person name="Lee S.M."/>
        </authorList>
    </citation>
    <scope>NUCLEOTIDE SEQUENCE [LARGE SCALE GENOMIC DNA]</scope>
    <source>
        <strain evidence="1 2">MSt1</strain>
    </source>
</reference>
<dbReference type="OrthoDB" id="1855970at2"/>
<protein>
    <submittedName>
        <fullName evidence="1">Uncharacterized protein</fullName>
    </submittedName>
</protein>
<dbReference type="Proteomes" id="UP000028123">
    <property type="component" value="Unassembled WGS sequence"/>
</dbReference>
<accession>A0A081NYA8</accession>
<sequence>MTIYQRIRIGNVIVTNGIAQLELWRSRKEPGGYVTFLFKPEVDLQVTIGSIVEVDLGYDESTAARVFTGEVSGQNVAKDSMAKLLNVKVSQSFIQASPQDMIKYVLEQAGMEEFRLAPQVFEPKNTVVAGLNGYDMIKQRIHPQWGIDFATYCDTRDVFIWRPVERPKEMFLFDDENILELMTDGDRGRMRTVFVPGLDHSQYVSLLHPRVQGIALVDTVHHYIKDEKLRTEIYYTLESG</sequence>
<comment type="caution">
    <text evidence="1">The sequence shown here is derived from an EMBL/GenBank/DDBJ whole genome shotgun (WGS) entry which is preliminary data.</text>
</comment>
<keyword evidence="2" id="KW-1185">Reference proteome</keyword>
<dbReference type="EMBL" id="JNVM01000022">
    <property type="protein sequence ID" value="KEQ23431.1"/>
    <property type="molecule type" value="Genomic_DNA"/>
</dbReference>
<evidence type="ECO:0000313" key="1">
    <source>
        <dbReference type="EMBL" id="KEQ23431.1"/>
    </source>
</evidence>
<evidence type="ECO:0000313" key="2">
    <source>
        <dbReference type="Proteomes" id="UP000028123"/>
    </source>
</evidence>
<organism evidence="1 2">
    <name type="scientific">Paenibacillus tyrfis</name>
    <dbReference type="NCBI Taxonomy" id="1501230"/>
    <lineage>
        <taxon>Bacteria</taxon>
        <taxon>Bacillati</taxon>
        <taxon>Bacillota</taxon>
        <taxon>Bacilli</taxon>
        <taxon>Bacillales</taxon>
        <taxon>Paenibacillaceae</taxon>
        <taxon>Paenibacillus</taxon>
    </lineage>
</organism>